<dbReference type="NCBIfam" id="TIGR00254">
    <property type="entry name" value="GGDEF"/>
    <property type="match status" value="1"/>
</dbReference>
<evidence type="ECO:0000313" key="7">
    <source>
        <dbReference type="Proteomes" id="UP001202831"/>
    </source>
</evidence>
<dbReference type="Pfam" id="PF00990">
    <property type="entry name" value="GGDEF"/>
    <property type="match status" value="1"/>
</dbReference>
<dbReference type="Gene3D" id="3.40.50.2300">
    <property type="match status" value="1"/>
</dbReference>
<accession>A0ABT0N6A3</accession>
<dbReference type="GO" id="GO:0052621">
    <property type="term" value="F:diguanylate cyclase activity"/>
    <property type="evidence" value="ECO:0007669"/>
    <property type="project" value="UniProtKB-EC"/>
</dbReference>
<evidence type="ECO:0000313" key="6">
    <source>
        <dbReference type="EMBL" id="MCL2913974.1"/>
    </source>
</evidence>
<dbReference type="InterPro" id="IPR029787">
    <property type="entry name" value="Nucleotide_cyclase"/>
</dbReference>
<dbReference type="CDD" id="cd01949">
    <property type="entry name" value="GGDEF"/>
    <property type="match status" value="1"/>
</dbReference>
<reference evidence="6 7" key="1">
    <citation type="submission" date="2022-01" db="EMBL/GenBank/DDBJ databases">
        <title>Whole genome-based taxonomy of the Shewanellaceae.</title>
        <authorList>
            <person name="Martin-Rodriguez A.J."/>
        </authorList>
    </citation>
    <scope>NUCLEOTIDE SEQUENCE [LARGE SCALE GENOMIC DNA]</scope>
    <source>
        <strain evidence="6 7">DSM 21332</strain>
    </source>
</reference>
<evidence type="ECO:0000256" key="2">
    <source>
        <dbReference type="ARBA" id="ARBA00034247"/>
    </source>
</evidence>
<evidence type="ECO:0000256" key="1">
    <source>
        <dbReference type="ARBA" id="ARBA00012528"/>
    </source>
</evidence>
<dbReference type="SUPFAM" id="SSF52172">
    <property type="entry name" value="CheY-like"/>
    <property type="match status" value="1"/>
</dbReference>
<dbReference type="PANTHER" id="PTHR45138">
    <property type="entry name" value="REGULATORY COMPONENTS OF SENSORY TRANSDUCTION SYSTEM"/>
    <property type="match status" value="1"/>
</dbReference>
<feature type="domain" description="Response regulatory" evidence="4">
    <location>
        <begin position="5"/>
        <end position="121"/>
    </location>
</feature>
<dbReference type="InterPro" id="IPR050469">
    <property type="entry name" value="Diguanylate_Cyclase"/>
</dbReference>
<evidence type="ECO:0000256" key="3">
    <source>
        <dbReference type="PROSITE-ProRule" id="PRU00169"/>
    </source>
</evidence>
<dbReference type="Pfam" id="PF00072">
    <property type="entry name" value="Response_reg"/>
    <property type="match status" value="1"/>
</dbReference>
<dbReference type="EMBL" id="JAKIKT010000003">
    <property type="protein sequence ID" value="MCL2913974.1"/>
    <property type="molecule type" value="Genomic_DNA"/>
</dbReference>
<feature type="modified residue" description="4-aspartylphosphate" evidence="3">
    <location>
        <position position="54"/>
    </location>
</feature>
<dbReference type="PANTHER" id="PTHR45138:SF9">
    <property type="entry name" value="DIGUANYLATE CYCLASE DGCM-RELATED"/>
    <property type="match status" value="1"/>
</dbReference>
<dbReference type="InterPro" id="IPR011006">
    <property type="entry name" value="CheY-like_superfamily"/>
</dbReference>
<dbReference type="InterPro" id="IPR001789">
    <property type="entry name" value="Sig_transdc_resp-reg_receiver"/>
</dbReference>
<organism evidence="6 7">
    <name type="scientific">Shewanella corallii</name>
    <dbReference type="NCBI Taxonomy" id="560080"/>
    <lineage>
        <taxon>Bacteria</taxon>
        <taxon>Pseudomonadati</taxon>
        <taxon>Pseudomonadota</taxon>
        <taxon>Gammaproteobacteria</taxon>
        <taxon>Alteromonadales</taxon>
        <taxon>Shewanellaceae</taxon>
        <taxon>Shewanella</taxon>
    </lineage>
</organism>
<comment type="catalytic activity">
    <reaction evidence="2">
        <text>2 GTP = 3',3'-c-di-GMP + 2 diphosphate</text>
        <dbReference type="Rhea" id="RHEA:24898"/>
        <dbReference type="ChEBI" id="CHEBI:33019"/>
        <dbReference type="ChEBI" id="CHEBI:37565"/>
        <dbReference type="ChEBI" id="CHEBI:58805"/>
        <dbReference type="EC" id="2.7.7.65"/>
    </reaction>
</comment>
<sequence length="305" mass="34475">MEAFRVLIVDDIKSNLMVMAKCLQGLCEVIKAHNGRDCLELARTHPQPDLILLDVRMPDMDGHAVCKELKASPETESIPVIFVTGNDSEEDEEQGLLLGAIDYITKPIRPVIVRARVSVHMQLKQQRDKLRFMALHDQLTGLFNRYFLTENAEVRLAHFRRHKTPLSVVLMDIDKFKSINDTYGHEMGDLVLMAVAELLENNTRREDVVARLGGEEFVILMECPLDAAMVKVEKLRQQMEQLMPQGLMVTGSFGVVDACAEVMELNPLLKRADECVYQAKDQGRNQVVGWCSKPAALQELNYKGN</sequence>
<dbReference type="Proteomes" id="UP001202831">
    <property type="component" value="Unassembled WGS sequence"/>
</dbReference>
<dbReference type="PROSITE" id="PS50887">
    <property type="entry name" value="GGDEF"/>
    <property type="match status" value="1"/>
</dbReference>
<gene>
    <name evidence="6" type="ORF">L2725_09235</name>
</gene>
<dbReference type="Gene3D" id="3.30.70.270">
    <property type="match status" value="1"/>
</dbReference>
<name>A0ABT0N6A3_9GAMM</name>
<proteinExistence type="predicted"/>
<keyword evidence="7" id="KW-1185">Reference proteome</keyword>
<keyword evidence="3" id="KW-0597">Phosphoprotein</keyword>
<dbReference type="EC" id="2.7.7.65" evidence="1"/>
<evidence type="ECO:0000259" key="5">
    <source>
        <dbReference type="PROSITE" id="PS50887"/>
    </source>
</evidence>
<dbReference type="SMART" id="SM00267">
    <property type="entry name" value="GGDEF"/>
    <property type="match status" value="1"/>
</dbReference>
<dbReference type="PROSITE" id="PS50110">
    <property type="entry name" value="RESPONSE_REGULATORY"/>
    <property type="match status" value="1"/>
</dbReference>
<feature type="domain" description="GGDEF" evidence="5">
    <location>
        <begin position="164"/>
        <end position="292"/>
    </location>
</feature>
<dbReference type="SUPFAM" id="SSF55073">
    <property type="entry name" value="Nucleotide cyclase"/>
    <property type="match status" value="1"/>
</dbReference>
<keyword evidence="6" id="KW-0808">Transferase</keyword>
<dbReference type="InterPro" id="IPR043128">
    <property type="entry name" value="Rev_trsase/Diguanyl_cyclase"/>
</dbReference>
<dbReference type="SMART" id="SM00448">
    <property type="entry name" value="REC"/>
    <property type="match status" value="1"/>
</dbReference>
<keyword evidence="6" id="KW-0548">Nucleotidyltransferase</keyword>
<dbReference type="RefSeq" id="WP_249248713.1">
    <property type="nucleotide sequence ID" value="NZ_JAKIKT010000003.1"/>
</dbReference>
<evidence type="ECO:0000259" key="4">
    <source>
        <dbReference type="PROSITE" id="PS50110"/>
    </source>
</evidence>
<protein>
    <recommendedName>
        <fullName evidence="1">diguanylate cyclase</fullName>
        <ecNumber evidence="1">2.7.7.65</ecNumber>
    </recommendedName>
</protein>
<dbReference type="InterPro" id="IPR000160">
    <property type="entry name" value="GGDEF_dom"/>
</dbReference>
<comment type="caution">
    <text evidence="6">The sequence shown here is derived from an EMBL/GenBank/DDBJ whole genome shotgun (WGS) entry which is preliminary data.</text>
</comment>